<keyword evidence="1" id="KW-0472">Membrane</keyword>
<keyword evidence="1" id="KW-1133">Transmembrane helix</keyword>
<gene>
    <name evidence="3" type="primary">LOC106013347</name>
</gene>
<evidence type="ECO:0000256" key="1">
    <source>
        <dbReference type="SAM" id="Phobius"/>
    </source>
</evidence>
<keyword evidence="1" id="KW-0812">Transmembrane</keyword>
<dbReference type="Proteomes" id="UP000694888">
    <property type="component" value="Unplaced"/>
</dbReference>
<protein>
    <submittedName>
        <fullName evidence="3">Uncharacterized protein LOC106013347</fullName>
    </submittedName>
</protein>
<dbReference type="GeneID" id="106013347"/>
<reference evidence="3" key="1">
    <citation type="submission" date="2025-08" db="UniProtKB">
        <authorList>
            <consortium name="RefSeq"/>
        </authorList>
    </citation>
    <scope>IDENTIFICATION</scope>
</reference>
<sequence>MKNLALSKLDGFAVNLKAYDSVVIVLLFLSANVTSFFISLNHALAMLAASLVMMYHMDLMPWLGALVATITCVVILAAADPDAFYVLLVHVLFFAVSWWIEVPRG</sequence>
<organism evidence="2 3">
    <name type="scientific">Aplysia californica</name>
    <name type="common">California sea hare</name>
    <dbReference type="NCBI Taxonomy" id="6500"/>
    <lineage>
        <taxon>Eukaryota</taxon>
        <taxon>Metazoa</taxon>
        <taxon>Spiralia</taxon>
        <taxon>Lophotrochozoa</taxon>
        <taxon>Mollusca</taxon>
        <taxon>Gastropoda</taxon>
        <taxon>Heterobranchia</taxon>
        <taxon>Euthyneura</taxon>
        <taxon>Tectipleura</taxon>
        <taxon>Aplysiida</taxon>
        <taxon>Aplysioidea</taxon>
        <taxon>Aplysiidae</taxon>
        <taxon>Aplysia</taxon>
    </lineage>
</organism>
<accession>A0ABM1AB21</accession>
<keyword evidence="2" id="KW-1185">Reference proteome</keyword>
<feature type="transmembrane region" description="Helical" evidence="1">
    <location>
        <begin position="83"/>
        <end position="100"/>
    </location>
</feature>
<dbReference type="RefSeq" id="XP_012944284.1">
    <property type="nucleotide sequence ID" value="XM_013088830.1"/>
</dbReference>
<feature type="transmembrane region" description="Helical" evidence="1">
    <location>
        <begin position="59"/>
        <end position="77"/>
    </location>
</feature>
<proteinExistence type="predicted"/>
<evidence type="ECO:0000313" key="3">
    <source>
        <dbReference type="RefSeq" id="XP_012944284.1"/>
    </source>
</evidence>
<feature type="transmembrane region" description="Helical" evidence="1">
    <location>
        <begin position="22"/>
        <end position="47"/>
    </location>
</feature>
<evidence type="ECO:0000313" key="2">
    <source>
        <dbReference type="Proteomes" id="UP000694888"/>
    </source>
</evidence>
<name>A0ABM1AB21_APLCA</name>